<comment type="caution">
    <text evidence="1">The sequence shown here is derived from an EMBL/GenBank/DDBJ whole genome shotgun (WGS) entry which is preliminary data.</text>
</comment>
<keyword evidence="2" id="KW-1185">Reference proteome</keyword>
<gene>
    <name evidence="1" type="ORF">ACFQY8_01695</name>
</gene>
<dbReference type="RefSeq" id="WP_377937987.1">
    <property type="nucleotide sequence ID" value="NZ_JBHTHQ010000012.1"/>
</dbReference>
<sequence>MRLMIQRLTPQEQIQLQQRELELQQEEVEQQRREDKRYILDVYSAEITSKINTVMKAFYSELDEVAYTAQNDITCVLDALSSAIEGESSDALKLVANEYKAEYNKVRIS</sequence>
<protein>
    <submittedName>
        <fullName evidence="1">Uncharacterized protein</fullName>
    </submittedName>
</protein>
<proteinExistence type="predicted"/>
<organism evidence="1 2">
    <name type="scientific">Alloscardovia venturai</name>
    <dbReference type="NCBI Taxonomy" id="1769421"/>
    <lineage>
        <taxon>Bacteria</taxon>
        <taxon>Bacillati</taxon>
        <taxon>Actinomycetota</taxon>
        <taxon>Actinomycetes</taxon>
        <taxon>Bifidobacteriales</taxon>
        <taxon>Bifidobacteriaceae</taxon>
        <taxon>Alloscardovia</taxon>
    </lineage>
</organism>
<evidence type="ECO:0000313" key="2">
    <source>
        <dbReference type="Proteomes" id="UP001597036"/>
    </source>
</evidence>
<dbReference type="Proteomes" id="UP001597036">
    <property type="component" value="Unassembled WGS sequence"/>
</dbReference>
<dbReference type="EMBL" id="JBHTHQ010000012">
    <property type="protein sequence ID" value="MFD0704465.1"/>
    <property type="molecule type" value="Genomic_DNA"/>
</dbReference>
<reference evidence="2" key="1">
    <citation type="journal article" date="2019" name="Int. J. Syst. Evol. Microbiol.">
        <title>The Global Catalogue of Microorganisms (GCM) 10K type strain sequencing project: providing services to taxonomists for standard genome sequencing and annotation.</title>
        <authorList>
            <consortium name="The Broad Institute Genomics Platform"/>
            <consortium name="The Broad Institute Genome Sequencing Center for Infectious Disease"/>
            <person name="Wu L."/>
            <person name="Ma J."/>
        </authorList>
    </citation>
    <scope>NUCLEOTIDE SEQUENCE [LARGE SCALE GENOMIC DNA]</scope>
    <source>
        <strain evidence="2">CCM 8604</strain>
    </source>
</reference>
<evidence type="ECO:0000313" key="1">
    <source>
        <dbReference type="EMBL" id="MFD0704465.1"/>
    </source>
</evidence>
<accession>A0ABW2Y353</accession>
<name>A0ABW2Y353_9BIFI</name>